<accession>A0A2H0R544</accession>
<dbReference type="EMBL" id="PCXO01000003">
    <property type="protein sequence ID" value="PIR41648.1"/>
    <property type="molecule type" value="Genomic_DNA"/>
</dbReference>
<dbReference type="PANTHER" id="PTHR34216">
    <property type="match status" value="1"/>
</dbReference>
<dbReference type="Proteomes" id="UP000230232">
    <property type="component" value="Unassembled WGS sequence"/>
</dbReference>
<dbReference type="GO" id="GO:0005576">
    <property type="term" value="C:extracellular region"/>
    <property type="evidence" value="ECO:0007669"/>
    <property type="project" value="UniProtKB-SubCell"/>
</dbReference>
<feature type="transmembrane region" description="Helical" evidence="3">
    <location>
        <begin position="7"/>
        <end position="29"/>
    </location>
</feature>
<keyword evidence="3" id="KW-0472">Membrane</keyword>
<evidence type="ECO:0000313" key="6">
    <source>
        <dbReference type="Proteomes" id="UP000230232"/>
    </source>
</evidence>
<dbReference type="SUPFAM" id="SSF88713">
    <property type="entry name" value="Glycoside hydrolase/deacetylase"/>
    <property type="match status" value="1"/>
</dbReference>
<protein>
    <recommendedName>
        <fullName evidence="4">NodB homology domain-containing protein</fullName>
    </recommendedName>
</protein>
<organism evidence="5 6">
    <name type="scientific">Candidatus Yanofskybacteria bacterium CG10_big_fil_rev_8_21_14_0_10_46_23</name>
    <dbReference type="NCBI Taxonomy" id="1975098"/>
    <lineage>
        <taxon>Bacteria</taxon>
        <taxon>Candidatus Yanofskyibacteriota</taxon>
    </lineage>
</organism>
<comment type="caution">
    <text evidence="5">The sequence shown here is derived from an EMBL/GenBank/DDBJ whole genome shotgun (WGS) entry which is preliminary data.</text>
</comment>
<dbReference type="GO" id="GO:0016810">
    <property type="term" value="F:hydrolase activity, acting on carbon-nitrogen (but not peptide) bonds"/>
    <property type="evidence" value="ECO:0007669"/>
    <property type="project" value="InterPro"/>
</dbReference>
<dbReference type="InterPro" id="IPR011330">
    <property type="entry name" value="Glyco_hydro/deAcase_b/a-brl"/>
</dbReference>
<dbReference type="InterPro" id="IPR051398">
    <property type="entry name" value="Polysacch_Deacetylase"/>
</dbReference>
<sequence length="249" mass="27989">MKKLLKTIYYLIASLIPSRGAVVLMYHSIADNSEFFSVSASDFEKQVAYLSKNKYKIISALKLVEFLKNKDKIPPKTIVITFDDGYEDNYLKAFPILEKYGFSASIFVTTGSIGSQRKTSRGTSIPTLSWAQIKEMSLSGRIDFFPHTHTHPQLDSLSDKDAREEIAKSKNIMENKLSKKMTLFAYPYGRSNPKIKKILEQEGFQAAFTVEPGAISRSSKVELLSIKRNSVDSGVSLPMFKGIVKHGRI</sequence>
<dbReference type="PROSITE" id="PS51677">
    <property type="entry name" value="NODB"/>
    <property type="match status" value="1"/>
</dbReference>
<gene>
    <name evidence="5" type="ORF">COV31_00210</name>
</gene>
<comment type="subcellular location">
    <subcellularLocation>
        <location evidence="1">Secreted</location>
    </subcellularLocation>
</comment>
<evidence type="ECO:0000256" key="2">
    <source>
        <dbReference type="ARBA" id="ARBA00022729"/>
    </source>
</evidence>
<evidence type="ECO:0000256" key="3">
    <source>
        <dbReference type="SAM" id="Phobius"/>
    </source>
</evidence>
<dbReference type="Gene3D" id="3.20.20.370">
    <property type="entry name" value="Glycoside hydrolase/deacetylase"/>
    <property type="match status" value="1"/>
</dbReference>
<name>A0A2H0R544_9BACT</name>
<evidence type="ECO:0000256" key="1">
    <source>
        <dbReference type="ARBA" id="ARBA00004613"/>
    </source>
</evidence>
<dbReference type="Pfam" id="PF01522">
    <property type="entry name" value="Polysacc_deac_1"/>
    <property type="match status" value="1"/>
</dbReference>
<feature type="domain" description="NodB homology" evidence="4">
    <location>
        <begin position="76"/>
        <end position="249"/>
    </location>
</feature>
<dbReference type="GO" id="GO:0005975">
    <property type="term" value="P:carbohydrate metabolic process"/>
    <property type="evidence" value="ECO:0007669"/>
    <property type="project" value="InterPro"/>
</dbReference>
<reference evidence="5 6" key="1">
    <citation type="submission" date="2017-09" db="EMBL/GenBank/DDBJ databases">
        <title>Depth-based differentiation of microbial function through sediment-hosted aquifers and enrichment of novel symbionts in the deep terrestrial subsurface.</title>
        <authorList>
            <person name="Probst A.J."/>
            <person name="Ladd B."/>
            <person name="Jarett J.K."/>
            <person name="Geller-Mcgrath D.E."/>
            <person name="Sieber C.M."/>
            <person name="Emerson J.B."/>
            <person name="Anantharaman K."/>
            <person name="Thomas B.C."/>
            <person name="Malmstrom R."/>
            <person name="Stieglmeier M."/>
            <person name="Klingl A."/>
            <person name="Woyke T."/>
            <person name="Ryan C.M."/>
            <person name="Banfield J.F."/>
        </authorList>
    </citation>
    <scope>NUCLEOTIDE SEQUENCE [LARGE SCALE GENOMIC DNA]</scope>
    <source>
        <strain evidence="5">CG10_big_fil_rev_8_21_14_0_10_46_23</strain>
    </source>
</reference>
<evidence type="ECO:0000313" key="5">
    <source>
        <dbReference type="EMBL" id="PIR41648.1"/>
    </source>
</evidence>
<dbReference type="PANTHER" id="PTHR34216:SF3">
    <property type="entry name" value="POLY-BETA-1,6-N-ACETYL-D-GLUCOSAMINE N-DEACETYLASE"/>
    <property type="match status" value="1"/>
</dbReference>
<dbReference type="AlphaFoldDB" id="A0A2H0R544"/>
<proteinExistence type="predicted"/>
<keyword evidence="3" id="KW-1133">Transmembrane helix</keyword>
<dbReference type="InterPro" id="IPR002509">
    <property type="entry name" value="NODB_dom"/>
</dbReference>
<keyword evidence="3" id="KW-0812">Transmembrane</keyword>
<evidence type="ECO:0000259" key="4">
    <source>
        <dbReference type="PROSITE" id="PS51677"/>
    </source>
</evidence>
<keyword evidence="2" id="KW-0732">Signal</keyword>
<dbReference type="CDD" id="cd10918">
    <property type="entry name" value="CE4_NodB_like_5s_6s"/>
    <property type="match status" value="1"/>
</dbReference>